<accession>A0AAV2EL49</accession>
<keyword evidence="1" id="KW-0732">Signal</keyword>
<evidence type="ECO:0000256" key="1">
    <source>
        <dbReference type="SAM" id="SignalP"/>
    </source>
</evidence>
<evidence type="ECO:0008006" key="4">
    <source>
        <dbReference type="Google" id="ProtNLM"/>
    </source>
</evidence>
<reference evidence="2 3" key="1">
    <citation type="submission" date="2024-04" db="EMBL/GenBank/DDBJ databases">
        <authorList>
            <person name="Fracassetti M."/>
        </authorList>
    </citation>
    <scope>NUCLEOTIDE SEQUENCE [LARGE SCALE GENOMIC DNA]</scope>
</reference>
<proteinExistence type="predicted"/>
<feature type="signal peptide" evidence="1">
    <location>
        <begin position="1"/>
        <end position="20"/>
    </location>
</feature>
<evidence type="ECO:0000313" key="2">
    <source>
        <dbReference type="EMBL" id="CAL1386437.1"/>
    </source>
</evidence>
<sequence length="79" mass="8408">MPSTPTNHLPLLLSAAAANCFPTVAPTYASPPTNHLPLTPSAVAASRFQFHRSRTAPVFPALELLLLPLPPPPRSRSTD</sequence>
<gene>
    <name evidence="2" type="ORF">LTRI10_LOCUS27486</name>
</gene>
<feature type="chain" id="PRO_5043931825" description="Secreted protein" evidence="1">
    <location>
        <begin position="21"/>
        <end position="79"/>
    </location>
</feature>
<dbReference type="Proteomes" id="UP001497516">
    <property type="component" value="Chromosome 5"/>
</dbReference>
<keyword evidence="3" id="KW-1185">Reference proteome</keyword>
<organism evidence="2 3">
    <name type="scientific">Linum trigynum</name>
    <dbReference type="NCBI Taxonomy" id="586398"/>
    <lineage>
        <taxon>Eukaryota</taxon>
        <taxon>Viridiplantae</taxon>
        <taxon>Streptophyta</taxon>
        <taxon>Embryophyta</taxon>
        <taxon>Tracheophyta</taxon>
        <taxon>Spermatophyta</taxon>
        <taxon>Magnoliopsida</taxon>
        <taxon>eudicotyledons</taxon>
        <taxon>Gunneridae</taxon>
        <taxon>Pentapetalae</taxon>
        <taxon>rosids</taxon>
        <taxon>fabids</taxon>
        <taxon>Malpighiales</taxon>
        <taxon>Linaceae</taxon>
        <taxon>Linum</taxon>
    </lineage>
</organism>
<dbReference type="EMBL" id="OZ034818">
    <property type="protein sequence ID" value="CAL1386437.1"/>
    <property type="molecule type" value="Genomic_DNA"/>
</dbReference>
<dbReference type="AlphaFoldDB" id="A0AAV2EL49"/>
<evidence type="ECO:0000313" key="3">
    <source>
        <dbReference type="Proteomes" id="UP001497516"/>
    </source>
</evidence>
<protein>
    <recommendedName>
        <fullName evidence="4">Secreted protein</fullName>
    </recommendedName>
</protein>
<name>A0AAV2EL49_9ROSI</name>